<evidence type="ECO:0000256" key="1">
    <source>
        <dbReference type="SAM" id="MobiDB-lite"/>
    </source>
</evidence>
<accession>A0A7C8ITH5</accession>
<keyword evidence="2" id="KW-1133">Transmembrane helix</keyword>
<organism evidence="3 4">
    <name type="scientific">Xylaria multiplex</name>
    <dbReference type="NCBI Taxonomy" id="323545"/>
    <lineage>
        <taxon>Eukaryota</taxon>
        <taxon>Fungi</taxon>
        <taxon>Dikarya</taxon>
        <taxon>Ascomycota</taxon>
        <taxon>Pezizomycotina</taxon>
        <taxon>Sordariomycetes</taxon>
        <taxon>Xylariomycetidae</taxon>
        <taxon>Xylariales</taxon>
        <taxon>Xylariaceae</taxon>
        <taxon>Xylaria</taxon>
    </lineage>
</organism>
<keyword evidence="4" id="KW-1185">Reference proteome</keyword>
<comment type="caution">
    <text evidence="3">The sequence shown here is derived from an EMBL/GenBank/DDBJ whole genome shotgun (WGS) entry which is preliminary data.</text>
</comment>
<dbReference type="OrthoDB" id="2354757at2759"/>
<evidence type="ECO:0000313" key="3">
    <source>
        <dbReference type="EMBL" id="KAF2968665.1"/>
    </source>
</evidence>
<keyword evidence="2" id="KW-0812">Transmembrane</keyword>
<feature type="compositionally biased region" description="Basic and acidic residues" evidence="1">
    <location>
        <begin position="272"/>
        <end position="319"/>
    </location>
</feature>
<feature type="region of interest" description="Disordered" evidence="1">
    <location>
        <begin position="240"/>
        <end position="319"/>
    </location>
</feature>
<protein>
    <recommendedName>
        <fullName evidence="5">Pali-domain-containing protein</fullName>
    </recommendedName>
</protein>
<feature type="transmembrane region" description="Helical" evidence="2">
    <location>
        <begin position="209"/>
        <end position="232"/>
    </location>
</feature>
<proteinExistence type="predicted"/>
<sequence>MAALKGESESLQPWYRRRASARGIPAHGILLILSFVLIILSLALFIVVDVTAPAVVDMALFKVRNRGISYNGDNAVLTLGTFGYCINWTPSDTDTTDLTTQLPICYRGNDYTTAAINRFFSDTYIPFGYIARLTPALTALHPLITVLVFLVLVTAVLPCFIPLFFSVVLSWLAAASSIAAVGCTFSLALVTRSSLASHYEYVFGYGTAIWALLVGAISIWVFTALLTTAWWLRRRSTRRNSAKSPNEPGSVHRVPDMDASVESQDIGVPGEAARKELPQEEHTRSHELFDTDIRQQSRAESGAEERHEIGTPERSKPQA</sequence>
<feature type="transmembrane region" description="Helical" evidence="2">
    <location>
        <begin position="168"/>
        <end position="189"/>
    </location>
</feature>
<dbReference type="EMBL" id="WUBL01000047">
    <property type="protein sequence ID" value="KAF2968665.1"/>
    <property type="molecule type" value="Genomic_DNA"/>
</dbReference>
<feature type="transmembrane region" description="Helical" evidence="2">
    <location>
        <begin position="26"/>
        <end position="48"/>
    </location>
</feature>
<dbReference type="AlphaFoldDB" id="A0A7C8ITH5"/>
<gene>
    <name evidence="3" type="ORF">GQX73_g4916</name>
</gene>
<name>A0A7C8ITH5_9PEZI</name>
<feature type="transmembrane region" description="Helical" evidence="2">
    <location>
        <begin position="139"/>
        <end position="161"/>
    </location>
</feature>
<evidence type="ECO:0000256" key="2">
    <source>
        <dbReference type="SAM" id="Phobius"/>
    </source>
</evidence>
<dbReference type="Proteomes" id="UP000481858">
    <property type="component" value="Unassembled WGS sequence"/>
</dbReference>
<evidence type="ECO:0008006" key="5">
    <source>
        <dbReference type="Google" id="ProtNLM"/>
    </source>
</evidence>
<dbReference type="InParanoid" id="A0A7C8ITH5"/>
<reference evidence="3 4" key="1">
    <citation type="submission" date="2019-12" db="EMBL/GenBank/DDBJ databases">
        <title>Draft genome sequence of the ascomycete Xylaria multiplex DSM 110363.</title>
        <authorList>
            <person name="Buettner E."/>
            <person name="Kellner H."/>
        </authorList>
    </citation>
    <scope>NUCLEOTIDE SEQUENCE [LARGE SCALE GENOMIC DNA]</scope>
    <source>
        <strain evidence="3 4">DSM 110363</strain>
    </source>
</reference>
<keyword evidence="2" id="KW-0472">Membrane</keyword>
<evidence type="ECO:0000313" key="4">
    <source>
        <dbReference type="Proteomes" id="UP000481858"/>
    </source>
</evidence>